<keyword evidence="2" id="KW-0456">Lyase</keyword>
<dbReference type="CDD" id="cd03416">
    <property type="entry name" value="CbiX_SirB_N"/>
    <property type="match status" value="1"/>
</dbReference>
<dbReference type="AlphaFoldDB" id="A0A7W3ITD7"/>
<dbReference type="Proteomes" id="UP000523079">
    <property type="component" value="Unassembled WGS sequence"/>
</dbReference>
<evidence type="ECO:0000256" key="1">
    <source>
        <dbReference type="ARBA" id="ARBA00022723"/>
    </source>
</evidence>
<sequence length="272" mass="28927">MTAPSLVLLSAGGDDARAAEVSRQIRAGLTELRPDLDVHVAYVDSPVGIGSTTPSLLTVINKLVRRRVTEVVLVPLALGERGVVQDGLPQLLTAARAAHPSLRLIAARPLGPDPALLGVLDRRLRDALRVRRVSELDALVFASAGGSNIRSNALVARRARQWAGHHKLPCVTAFAHDSGPSPAEAIRTLRAQGRRHIAVGSWFLSHDEDYRRIAELAREHGAVAVSDPLGAGEEVTSAALTRFVVAAIELVDLEPLIADEPAPVRHLTVVGA</sequence>
<comment type="caution">
    <text evidence="3">The sequence shown here is derived from an EMBL/GenBank/DDBJ whole genome shotgun (WGS) entry which is preliminary data.</text>
</comment>
<reference evidence="3 4" key="1">
    <citation type="submission" date="2020-07" db="EMBL/GenBank/DDBJ databases">
        <title>Sequencing the genomes of 1000 actinobacteria strains.</title>
        <authorList>
            <person name="Klenk H.-P."/>
        </authorList>
    </citation>
    <scope>NUCLEOTIDE SEQUENCE [LARGE SCALE GENOMIC DNA]</scope>
    <source>
        <strain evidence="3 4">DSM 100723</strain>
    </source>
</reference>
<keyword evidence="1" id="KW-0479">Metal-binding</keyword>
<dbReference type="EMBL" id="JACGWT010000004">
    <property type="protein sequence ID" value="MBA8794897.1"/>
    <property type="molecule type" value="Genomic_DNA"/>
</dbReference>
<protein>
    <submittedName>
        <fullName evidence="3">Sirohydrochlorin ferrochelatase</fullName>
    </submittedName>
</protein>
<keyword evidence="4" id="KW-1185">Reference proteome</keyword>
<gene>
    <name evidence="3" type="ORF">FHX74_002525</name>
</gene>
<dbReference type="Gene3D" id="3.40.50.1400">
    <property type="match status" value="2"/>
</dbReference>
<dbReference type="InterPro" id="IPR002762">
    <property type="entry name" value="CbiX-like"/>
</dbReference>
<evidence type="ECO:0000313" key="4">
    <source>
        <dbReference type="Proteomes" id="UP000523079"/>
    </source>
</evidence>
<name>A0A7W3ITD7_9ACTN</name>
<evidence type="ECO:0000256" key="2">
    <source>
        <dbReference type="ARBA" id="ARBA00023239"/>
    </source>
</evidence>
<dbReference type="PANTHER" id="PTHR33542:SF5">
    <property type="entry name" value="FERROCHELATASE CHE1"/>
    <property type="match status" value="1"/>
</dbReference>
<organism evidence="3 4">
    <name type="scientific">Microlunatus kandeliicorticis</name>
    <dbReference type="NCBI Taxonomy" id="1759536"/>
    <lineage>
        <taxon>Bacteria</taxon>
        <taxon>Bacillati</taxon>
        <taxon>Actinomycetota</taxon>
        <taxon>Actinomycetes</taxon>
        <taxon>Propionibacteriales</taxon>
        <taxon>Propionibacteriaceae</taxon>
        <taxon>Microlunatus</taxon>
    </lineage>
</organism>
<dbReference type="GO" id="GO:0046872">
    <property type="term" value="F:metal ion binding"/>
    <property type="evidence" value="ECO:0007669"/>
    <property type="project" value="UniProtKB-KW"/>
</dbReference>
<evidence type="ECO:0000313" key="3">
    <source>
        <dbReference type="EMBL" id="MBA8794897.1"/>
    </source>
</evidence>
<dbReference type="GO" id="GO:0016829">
    <property type="term" value="F:lyase activity"/>
    <property type="evidence" value="ECO:0007669"/>
    <property type="project" value="UniProtKB-KW"/>
</dbReference>
<proteinExistence type="predicted"/>
<dbReference type="PANTHER" id="PTHR33542">
    <property type="entry name" value="SIROHYDROCHLORIN FERROCHELATASE, CHLOROPLASTIC"/>
    <property type="match status" value="1"/>
</dbReference>
<accession>A0A7W3ITD7</accession>
<dbReference type="RefSeq" id="WP_182560532.1">
    <property type="nucleotide sequence ID" value="NZ_JACGWT010000004.1"/>
</dbReference>
<dbReference type="Pfam" id="PF01903">
    <property type="entry name" value="CbiX"/>
    <property type="match status" value="2"/>
</dbReference>
<dbReference type="SUPFAM" id="SSF53800">
    <property type="entry name" value="Chelatase"/>
    <property type="match status" value="2"/>
</dbReference>
<dbReference type="InterPro" id="IPR050963">
    <property type="entry name" value="Sirohydro_Cobaltochel/CbiX"/>
</dbReference>